<dbReference type="KEGG" id="mhu:Mhun_2064"/>
<name>Q2FMH4_METHJ</name>
<sequence>MQQQKFEAAITDLERAVSLNPDYVIGLNNLGTLYRFLEKNDKSREMSMRVLALEPGNEIAIGNLALLIPPEHLKMNKPQLRKGWRTRVTKNSMVSMVSY</sequence>
<reference evidence="2" key="1">
    <citation type="journal article" date="2016" name="Stand. Genomic Sci.">
        <title>Complete genome sequence of Methanospirillum hungatei type strain JF1.</title>
        <authorList>
            <person name="Gunsalus R.P."/>
            <person name="Cook L.E."/>
            <person name="Crable B."/>
            <person name="Rohlin L."/>
            <person name="McDonald E."/>
            <person name="Mouttaki H."/>
            <person name="Sieber J.R."/>
            <person name="Poweleit N."/>
            <person name="Zhou H."/>
            <person name="Lapidus A.L."/>
            <person name="Daligault H.E."/>
            <person name="Land M."/>
            <person name="Gilna P."/>
            <person name="Ivanova N."/>
            <person name="Kyrpides N."/>
            <person name="Culley D.E."/>
            <person name="McInerney M.J."/>
        </authorList>
    </citation>
    <scope>NUCLEOTIDE SEQUENCE [LARGE SCALE GENOMIC DNA]</scope>
    <source>
        <strain evidence="2">ATCC 27890 / DSM 864 / NBRC 100397 / JF-1</strain>
    </source>
</reference>
<organism evidence="1 2">
    <name type="scientific">Methanospirillum hungatei JF-1 (strain ATCC 27890 / DSM 864 / NBRC 100397 / JF-1)</name>
    <dbReference type="NCBI Taxonomy" id="323259"/>
    <lineage>
        <taxon>Archaea</taxon>
        <taxon>Methanobacteriati</taxon>
        <taxon>Methanobacteriota</taxon>
        <taxon>Stenosarchaea group</taxon>
        <taxon>Methanomicrobia</taxon>
        <taxon>Methanomicrobiales</taxon>
        <taxon>Methanospirillaceae</taxon>
        <taxon>Methanospirillum</taxon>
    </lineage>
</organism>
<gene>
    <name evidence="1" type="ordered locus">Mhun_2064</name>
</gene>
<dbReference type="Proteomes" id="UP000001941">
    <property type="component" value="Chromosome"/>
</dbReference>
<protein>
    <submittedName>
        <fullName evidence="1">Uncharacterized protein</fullName>
    </submittedName>
</protein>
<evidence type="ECO:0000313" key="2">
    <source>
        <dbReference type="Proteomes" id="UP000001941"/>
    </source>
</evidence>
<dbReference type="EnsemblBacteria" id="ABD41772">
    <property type="protein sequence ID" value="ABD41772"/>
    <property type="gene ID" value="Mhun_2064"/>
</dbReference>
<proteinExistence type="predicted"/>
<dbReference type="HOGENOM" id="CLU_2313796_0_0_2"/>
<evidence type="ECO:0000313" key="1">
    <source>
        <dbReference type="EMBL" id="ABD41772.1"/>
    </source>
</evidence>
<dbReference type="InParanoid" id="Q2FMH4"/>
<dbReference type="AlphaFoldDB" id="Q2FMH4"/>
<dbReference type="Gene3D" id="1.25.40.10">
    <property type="entry name" value="Tetratricopeptide repeat domain"/>
    <property type="match status" value="1"/>
</dbReference>
<accession>Q2FMH4</accession>
<dbReference type="InterPro" id="IPR011990">
    <property type="entry name" value="TPR-like_helical_dom_sf"/>
</dbReference>
<keyword evidence="2" id="KW-1185">Reference proteome</keyword>
<dbReference type="Pfam" id="PF13414">
    <property type="entry name" value="TPR_11"/>
    <property type="match status" value="1"/>
</dbReference>
<dbReference type="STRING" id="323259.Mhun_2064"/>
<dbReference type="eggNOG" id="arCOG06650">
    <property type="taxonomic scope" value="Archaea"/>
</dbReference>
<dbReference type="SUPFAM" id="SSF48452">
    <property type="entry name" value="TPR-like"/>
    <property type="match status" value="1"/>
</dbReference>
<dbReference type="EMBL" id="CP000254">
    <property type="protein sequence ID" value="ABD41772.1"/>
    <property type="molecule type" value="Genomic_DNA"/>
</dbReference>